<dbReference type="PANTHER" id="PTHR21660:SF1">
    <property type="entry name" value="ACYL-COENZYME A THIOESTERASE 13"/>
    <property type="match status" value="1"/>
</dbReference>
<dbReference type="InterPro" id="IPR029069">
    <property type="entry name" value="HotDog_dom_sf"/>
</dbReference>
<evidence type="ECO:0000313" key="4">
    <source>
        <dbReference type="EMBL" id="RTQ87126.1"/>
    </source>
</evidence>
<dbReference type="InterPro" id="IPR006683">
    <property type="entry name" value="Thioestr_dom"/>
</dbReference>
<evidence type="ECO:0000313" key="5">
    <source>
        <dbReference type="Proteomes" id="UP000276349"/>
    </source>
</evidence>
<evidence type="ECO:0000259" key="3">
    <source>
        <dbReference type="Pfam" id="PF03061"/>
    </source>
</evidence>
<gene>
    <name evidence="4" type="ORF">EKG35_19345</name>
</gene>
<reference evidence="4 5" key="1">
    <citation type="submission" date="2018-12" db="EMBL/GenBank/DDBJ databases">
        <authorList>
            <person name="Yu L."/>
        </authorList>
    </citation>
    <scope>NUCLEOTIDE SEQUENCE [LARGE SCALE GENOMIC DNA]</scope>
    <source>
        <strain evidence="4 5">S5H2222</strain>
    </source>
</reference>
<dbReference type="AlphaFoldDB" id="A0A3S0JNG7"/>
<dbReference type="CDD" id="cd03443">
    <property type="entry name" value="PaaI_thioesterase"/>
    <property type="match status" value="1"/>
</dbReference>
<accession>A0A3S0JNG7</accession>
<dbReference type="Gene3D" id="3.10.129.10">
    <property type="entry name" value="Hotdog Thioesterase"/>
    <property type="match status" value="1"/>
</dbReference>
<keyword evidence="2" id="KW-0378">Hydrolase</keyword>
<comment type="similarity">
    <text evidence="1">Belongs to the thioesterase PaaI family.</text>
</comment>
<dbReference type="NCBIfam" id="TIGR00369">
    <property type="entry name" value="unchar_dom_1"/>
    <property type="match status" value="1"/>
</dbReference>
<protein>
    <submittedName>
        <fullName evidence="4">PaaI family thioesterase</fullName>
    </submittedName>
</protein>
<proteinExistence type="inferred from homology"/>
<dbReference type="GO" id="GO:0047617">
    <property type="term" value="F:fatty acyl-CoA hydrolase activity"/>
    <property type="evidence" value="ECO:0007669"/>
    <property type="project" value="InterPro"/>
</dbReference>
<evidence type="ECO:0000256" key="2">
    <source>
        <dbReference type="ARBA" id="ARBA00022801"/>
    </source>
</evidence>
<sequence length="159" mass="18066">MIFIRKLNERIIDEITDSFNDLDYANLASWLEAYKKIKTRPYHLLGHFLNISWLDQTSAKMLLGTNNSNRYGNAHGGALYTLADVVIAEDIMHRLGDNLDVFTLELKMNYIRKAKGNYVVGKSEILHLGSRTAVAECSIYNENNNLVAKAFGTFFIDSK</sequence>
<feature type="domain" description="Thioesterase" evidence="3">
    <location>
        <begin position="71"/>
        <end position="147"/>
    </location>
</feature>
<dbReference type="PANTHER" id="PTHR21660">
    <property type="entry name" value="THIOESTERASE SUPERFAMILY MEMBER-RELATED"/>
    <property type="match status" value="1"/>
</dbReference>
<comment type="caution">
    <text evidence="4">The sequence shown here is derived from an EMBL/GenBank/DDBJ whole genome shotgun (WGS) entry which is preliminary data.</text>
</comment>
<dbReference type="RefSeq" id="WP_126296189.1">
    <property type="nucleotide sequence ID" value="NZ_CP155468.1"/>
</dbReference>
<keyword evidence="5" id="KW-1185">Reference proteome</keyword>
<dbReference type="InterPro" id="IPR039298">
    <property type="entry name" value="ACOT13"/>
</dbReference>
<organism evidence="4 5">
    <name type="scientific">Lysinibacillus telephonicus</name>
    <dbReference type="NCBI Taxonomy" id="1714840"/>
    <lineage>
        <taxon>Bacteria</taxon>
        <taxon>Bacillati</taxon>
        <taxon>Bacillota</taxon>
        <taxon>Bacilli</taxon>
        <taxon>Bacillales</taxon>
        <taxon>Bacillaceae</taxon>
        <taxon>Lysinibacillus</taxon>
    </lineage>
</organism>
<dbReference type="EMBL" id="RXNR01000100">
    <property type="protein sequence ID" value="RTQ87126.1"/>
    <property type="molecule type" value="Genomic_DNA"/>
</dbReference>
<dbReference type="InterPro" id="IPR003736">
    <property type="entry name" value="PAAI_dom"/>
</dbReference>
<dbReference type="OrthoDB" id="328435at2"/>
<dbReference type="Proteomes" id="UP000276349">
    <property type="component" value="Unassembled WGS sequence"/>
</dbReference>
<evidence type="ECO:0000256" key="1">
    <source>
        <dbReference type="ARBA" id="ARBA00008324"/>
    </source>
</evidence>
<dbReference type="Pfam" id="PF03061">
    <property type="entry name" value="4HBT"/>
    <property type="match status" value="1"/>
</dbReference>
<name>A0A3S0JNG7_9BACI</name>
<dbReference type="SUPFAM" id="SSF54637">
    <property type="entry name" value="Thioesterase/thiol ester dehydrase-isomerase"/>
    <property type="match status" value="1"/>
</dbReference>